<evidence type="ECO:0000313" key="2">
    <source>
        <dbReference type="Proteomes" id="UP000004319"/>
    </source>
</evidence>
<organism evidence="1 2">
    <name type="scientific">Acetobacter tropicalis NBRC 101654</name>
    <dbReference type="NCBI Taxonomy" id="749388"/>
    <lineage>
        <taxon>Bacteria</taxon>
        <taxon>Pseudomonadati</taxon>
        <taxon>Pseudomonadota</taxon>
        <taxon>Alphaproteobacteria</taxon>
        <taxon>Acetobacterales</taxon>
        <taxon>Acetobacteraceae</taxon>
        <taxon>Acetobacter</taxon>
    </lineage>
</organism>
<dbReference type="AlphaFoldDB" id="F7VAK5"/>
<comment type="caution">
    <text evidence="1">The sequence shown here is derived from an EMBL/GenBank/DDBJ whole genome shotgun (WGS) entry which is preliminary data.</text>
</comment>
<sequence length="40" mass="4728">MTLKFHIFEKNFCPISPTGETQENCSILMPLLRGQKWQFL</sequence>
<name>F7VAK5_9PROT</name>
<dbReference type="Proteomes" id="UP000004319">
    <property type="component" value="Unassembled WGS sequence"/>
</dbReference>
<proteinExistence type="predicted"/>
<protein>
    <submittedName>
        <fullName evidence="1">Uncharacterized protein</fullName>
    </submittedName>
</protein>
<reference evidence="1 2" key="1">
    <citation type="journal article" date="2011" name="Biochem. Biophys. Res. Commun.">
        <title>Increased number of Arginine-based salt bridges contributes to the thermotolerance of thermotolerant acetic acid bacteria, Acetobacter tropicalis SKU1100.</title>
        <authorList>
            <person name="Matsutani M."/>
            <person name="Hirakawa H."/>
            <person name="Nishikura M."/>
            <person name="Soemphol W."/>
            <person name="Ali I.A.I."/>
            <person name="Yakushi T."/>
            <person name="Matsushita K."/>
        </authorList>
    </citation>
    <scope>NUCLEOTIDE SEQUENCE [LARGE SCALE GENOMIC DNA]</scope>
    <source>
        <strain evidence="1 2">NBRC 101654</strain>
    </source>
</reference>
<accession>F7VAK5</accession>
<dbReference type="EMBL" id="BABS01000007">
    <property type="protein sequence ID" value="GAA07400.1"/>
    <property type="molecule type" value="Genomic_DNA"/>
</dbReference>
<evidence type="ECO:0000313" key="1">
    <source>
        <dbReference type="EMBL" id="GAA07400.1"/>
    </source>
</evidence>
<gene>
    <name evidence="1" type="ORF">ATPR_0404</name>
</gene>